<keyword evidence="12" id="KW-0902">Two-component regulatory system</keyword>
<evidence type="ECO:0000256" key="3">
    <source>
        <dbReference type="ARBA" id="ARBA00012438"/>
    </source>
</evidence>
<organism evidence="17 18">
    <name type="scientific">Candidatus Manganitrophus noduliformans</name>
    <dbReference type="NCBI Taxonomy" id="2606439"/>
    <lineage>
        <taxon>Bacteria</taxon>
        <taxon>Pseudomonadati</taxon>
        <taxon>Nitrospirota</taxon>
        <taxon>Nitrospiria</taxon>
        <taxon>Candidatus Troglogloeales</taxon>
        <taxon>Candidatus Manganitrophaceae</taxon>
        <taxon>Candidatus Manganitrophus</taxon>
    </lineage>
</organism>
<dbReference type="PRINTS" id="PR00344">
    <property type="entry name" value="BCTRLSENSOR"/>
</dbReference>
<dbReference type="Pfam" id="PF02518">
    <property type="entry name" value="HATPase_c"/>
    <property type="match status" value="1"/>
</dbReference>
<dbReference type="InterPro" id="IPR050398">
    <property type="entry name" value="HssS/ArlS-like"/>
</dbReference>
<dbReference type="PROSITE" id="PS50885">
    <property type="entry name" value="HAMP"/>
    <property type="match status" value="1"/>
</dbReference>
<keyword evidence="13 14" id="KW-0472">Membrane</keyword>
<keyword evidence="7 14" id="KW-0812">Transmembrane</keyword>
<evidence type="ECO:0000313" key="17">
    <source>
        <dbReference type="EMBL" id="NKE70300.1"/>
    </source>
</evidence>
<proteinExistence type="predicted"/>
<dbReference type="GO" id="GO:0005886">
    <property type="term" value="C:plasma membrane"/>
    <property type="evidence" value="ECO:0007669"/>
    <property type="project" value="UniProtKB-SubCell"/>
</dbReference>
<gene>
    <name evidence="17" type="ORF">MNODULE_06015</name>
</gene>
<dbReference type="SMART" id="SM00387">
    <property type="entry name" value="HATPase_c"/>
    <property type="match status" value="1"/>
</dbReference>
<keyword evidence="10" id="KW-0067">ATP-binding</keyword>
<sequence length="396" mass="44326">MSTFEIFAKRSKETRPGPTISKPFAASGINSPRNRMRLPRIGLLGKLIAIHLLGGGMVILLAWQVIGYFGAYYFMRLMDTYGIEPEALHATFLRAIYRSLLITIGLGIGMVTILKVFITRKMMAPLTQMNILARKLAKGDYSERVHVVTQDEIAELGHAFNQMADSLASIESMRRNLVANVAHELRTPLNNLRGQIEALQDRLIIPSPEMINSLHEETLRLVRLVDSLYRLSQIDAGTRVLDDEEFNLQELIFSILLRERPRFDEKKIALKINLFPHPVHADSALIAQVVQNLIENLLRYTPERGEARIDLFGEPSSVKCVLTNSGPGITPEDLPYIFERFYRGEKSRSRQTGGAGIGLAIVKQIVEAHGGAVGAESRPGQTEIWFTLPVPPSSYQ</sequence>
<keyword evidence="8" id="KW-0547">Nucleotide-binding</keyword>
<evidence type="ECO:0000256" key="11">
    <source>
        <dbReference type="ARBA" id="ARBA00022989"/>
    </source>
</evidence>
<comment type="catalytic activity">
    <reaction evidence="1">
        <text>ATP + protein L-histidine = ADP + protein N-phospho-L-histidine.</text>
        <dbReference type="EC" id="2.7.13.3"/>
    </reaction>
</comment>
<dbReference type="PANTHER" id="PTHR45528">
    <property type="entry name" value="SENSOR HISTIDINE KINASE CPXA"/>
    <property type="match status" value="1"/>
</dbReference>
<dbReference type="SMART" id="SM00388">
    <property type="entry name" value="HisKA"/>
    <property type="match status" value="1"/>
</dbReference>
<evidence type="ECO:0000256" key="12">
    <source>
        <dbReference type="ARBA" id="ARBA00023012"/>
    </source>
</evidence>
<evidence type="ECO:0000256" key="6">
    <source>
        <dbReference type="ARBA" id="ARBA00022679"/>
    </source>
</evidence>
<dbReference type="PROSITE" id="PS50109">
    <property type="entry name" value="HIS_KIN"/>
    <property type="match status" value="1"/>
</dbReference>
<keyword evidence="9" id="KW-0418">Kinase</keyword>
<evidence type="ECO:0000256" key="9">
    <source>
        <dbReference type="ARBA" id="ARBA00022777"/>
    </source>
</evidence>
<feature type="domain" description="Histidine kinase" evidence="15">
    <location>
        <begin position="180"/>
        <end position="392"/>
    </location>
</feature>
<dbReference type="Gene3D" id="3.30.565.10">
    <property type="entry name" value="Histidine kinase-like ATPase, C-terminal domain"/>
    <property type="match status" value="1"/>
</dbReference>
<evidence type="ECO:0000256" key="8">
    <source>
        <dbReference type="ARBA" id="ARBA00022741"/>
    </source>
</evidence>
<evidence type="ECO:0000256" key="7">
    <source>
        <dbReference type="ARBA" id="ARBA00022692"/>
    </source>
</evidence>
<keyword evidence="18" id="KW-1185">Reference proteome</keyword>
<dbReference type="Pfam" id="PF00512">
    <property type="entry name" value="HisKA"/>
    <property type="match status" value="1"/>
</dbReference>
<dbReference type="SUPFAM" id="SSF158472">
    <property type="entry name" value="HAMP domain-like"/>
    <property type="match status" value="1"/>
</dbReference>
<evidence type="ECO:0000256" key="2">
    <source>
        <dbReference type="ARBA" id="ARBA00004651"/>
    </source>
</evidence>
<feature type="transmembrane region" description="Helical" evidence="14">
    <location>
        <begin position="95"/>
        <end position="118"/>
    </location>
</feature>
<dbReference type="AlphaFoldDB" id="A0A7X6IAD7"/>
<dbReference type="CDD" id="cd06225">
    <property type="entry name" value="HAMP"/>
    <property type="match status" value="1"/>
</dbReference>
<keyword evidence="5" id="KW-0597">Phosphoprotein</keyword>
<keyword evidence="6" id="KW-0808">Transferase</keyword>
<evidence type="ECO:0000256" key="13">
    <source>
        <dbReference type="ARBA" id="ARBA00023136"/>
    </source>
</evidence>
<dbReference type="GO" id="GO:0000155">
    <property type="term" value="F:phosphorelay sensor kinase activity"/>
    <property type="evidence" value="ECO:0007669"/>
    <property type="project" value="InterPro"/>
</dbReference>
<keyword evidence="4" id="KW-1003">Cell membrane</keyword>
<dbReference type="InterPro" id="IPR036097">
    <property type="entry name" value="HisK_dim/P_sf"/>
</dbReference>
<dbReference type="CDD" id="cd00082">
    <property type="entry name" value="HisKA"/>
    <property type="match status" value="1"/>
</dbReference>
<dbReference type="FunFam" id="1.10.287.130:FF:000001">
    <property type="entry name" value="Two-component sensor histidine kinase"/>
    <property type="match status" value="1"/>
</dbReference>
<evidence type="ECO:0000259" key="15">
    <source>
        <dbReference type="PROSITE" id="PS50109"/>
    </source>
</evidence>
<dbReference type="FunFam" id="3.30.565.10:FF:000006">
    <property type="entry name" value="Sensor histidine kinase WalK"/>
    <property type="match status" value="1"/>
</dbReference>
<dbReference type="Gene3D" id="1.10.287.130">
    <property type="match status" value="1"/>
</dbReference>
<comment type="subcellular location">
    <subcellularLocation>
        <location evidence="2">Cell membrane</location>
        <topology evidence="2">Multi-pass membrane protein</topology>
    </subcellularLocation>
</comment>
<evidence type="ECO:0000256" key="10">
    <source>
        <dbReference type="ARBA" id="ARBA00022840"/>
    </source>
</evidence>
<evidence type="ECO:0000259" key="16">
    <source>
        <dbReference type="PROSITE" id="PS50885"/>
    </source>
</evidence>
<dbReference type="SMART" id="SM00304">
    <property type="entry name" value="HAMP"/>
    <property type="match status" value="1"/>
</dbReference>
<evidence type="ECO:0000256" key="4">
    <source>
        <dbReference type="ARBA" id="ARBA00022475"/>
    </source>
</evidence>
<dbReference type="GO" id="GO:0005524">
    <property type="term" value="F:ATP binding"/>
    <property type="evidence" value="ECO:0007669"/>
    <property type="project" value="UniProtKB-KW"/>
</dbReference>
<evidence type="ECO:0000256" key="5">
    <source>
        <dbReference type="ARBA" id="ARBA00022553"/>
    </source>
</evidence>
<reference evidence="17 18" key="1">
    <citation type="journal article" date="2020" name="Nature">
        <title>Bacterial chemolithoautotrophy via manganese oxidation.</title>
        <authorList>
            <person name="Yu H."/>
            <person name="Leadbetter J.R."/>
        </authorList>
    </citation>
    <scope>NUCLEOTIDE SEQUENCE [LARGE SCALE GENOMIC DNA]</scope>
    <source>
        <strain evidence="17 18">Mn-1</strain>
    </source>
</reference>
<dbReference type="InterPro" id="IPR036890">
    <property type="entry name" value="HATPase_C_sf"/>
</dbReference>
<dbReference type="InterPro" id="IPR004358">
    <property type="entry name" value="Sig_transdc_His_kin-like_C"/>
</dbReference>
<dbReference type="SUPFAM" id="SSF47384">
    <property type="entry name" value="Homodimeric domain of signal transducing histidine kinase"/>
    <property type="match status" value="1"/>
</dbReference>
<evidence type="ECO:0000313" key="18">
    <source>
        <dbReference type="Proteomes" id="UP000534783"/>
    </source>
</evidence>
<evidence type="ECO:0000256" key="1">
    <source>
        <dbReference type="ARBA" id="ARBA00000085"/>
    </source>
</evidence>
<dbReference type="SUPFAM" id="SSF55874">
    <property type="entry name" value="ATPase domain of HSP90 chaperone/DNA topoisomerase II/histidine kinase"/>
    <property type="match status" value="1"/>
</dbReference>
<dbReference type="PANTHER" id="PTHR45528:SF1">
    <property type="entry name" value="SENSOR HISTIDINE KINASE CPXA"/>
    <property type="match status" value="1"/>
</dbReference>
<evidence type="ECO:0000256" key="14">
    <source>
        <dbReference type="SAM" id="Phobius"/>
    </source>
</evidence>
<accession>A0A7X6IAD7</accession>
<feature type="transmembrane region" description="Helical" evidence="14">
    <location>
        <begin position="43"/>
        <end position="75"/>
    </location>
</feature>
<comment type="caution">
    <text evidence="17">The sequence shown here is derived from an EMBL/GenBank/DDBJ whole genome shotgun (WGS) entry which is preliminary data.</text>
</comment>
<dbReference type="InterPro" id="IPR005467">
    <property type="entry name" value="His_kinase_dom"/>
</dbReference>
<dbReference type="CDD" id="cd00075">
    <property type="entry name" value="HATPase"/>
    <property type="match status" value="1"/>
</dbReference>
<dbReference type="Proteomes" id="UP000534783">
    <property type="component" value="Unassembled WGS sequence"/>
</dbReference>
<dbReference type="Pfam" id="PF00672">
    <property type="entry name" value="HAMP"/>
    <property type="match status" value="1"/>
</dbReference>
<dbReference type="InterPro" id="IPR003661">
    <property type="entry name" value="HisK_dim/P_dom"/>
</dbReference>
<dbReference type="Gene3D" id="6.10.340.10">
    <property type="match status" value="1"/>
</dbReference>
<dbReference type="InterPro" id="IPR003594">
    <property type="entry name" value="HATPase_dom"/>
</dbReference>
<dbReference type="EMBL" id="VTOW01000001">
    <property type="protein sequence ID" value="NKE70300.1"/>
    <property type="molecule type" value="Genomic_DNA"/>
</dbReference>
<dbReference type="EC" id="2.7.13.3" evidence="3"/>
<keyword evidence="11 14" id="KW-1133">Transmembrane helix</keyword>
<protein>
    <recommendedName>
        <fullName evidence="3">histidine kinase</fullName>
        <ecNumber evidence="3">2.7.13.3</ecNumber>
    </recommendedName>
</protein>
<name>A0A7X6IAD7_9BACT</name>
<feature type="domain" description="HAMP" evidence="16">
    <location>
        <begin position="120"/>
        <end position="172"/>
    </location>
</feature>
<dbReference type="InterPro" id="IPR003660">
    <property type="entry name" value="HAMP_dom"/>
</dbReference>